<organism evidence="3">
    <name type="scientific">Hydatigena taeniaeformis</name>
    <name type="common">Feline tapeworm</name>
    <name type="synonym">Taenia taeniaeformis</name>
    <dbReference type="NCBI Taxonomy" id="6205"/>
    <lineage>
        <taxon>Eukaryota</taxon>
        <taxon>Metazoa</taxon>
        <taxon>Spiralia</taxon>
        <taxon>Lophotrochozoa</taxon>
        <taxon>Platyhelminthes</taxon>
        <taxon>Cestoda</taxon>
        <taxon>Eucestoda</taxon>
        <taxon>Cyclophyllidea</taxon>
        <taxon>Taeniidae</taxon>
        <taxon>Hydatigera</taxon>
    </lineage>
</organism>
<reference evidence="1 2" key="2">
    <citation type="submission" date="2018-11" db="EMBL/GenBank/DDBJ databases">
        <authorList>
            <consortium name="Pathogen Informatics"/>
        </authorList>
    </citation>
    <scope>NUCLEOTIDE SEQUENCE [LARGE SCALE GENOMIC DNA]</scope>
</reference>
<reference evidence="3" key="1">
    <citation type="submission" date="2017-02" db="UniProtKB">
        <authorList>
            <consortium name="WormBaseParasite"/>
        </authorList>
    </citation>
    <scope>IDENTIFICATION</scope>
</reference>
<dbReference type="WBParaSite" id="TTAC_0000224801-mRNA-1">
    <property type="protein sequence ID" value="TTAC_0000224801-mRNA-1"/>
    <property type="gene ID" value="TTAC_0000224801"/>
</dbReference>
<proteinExistence type="predicted"/>
<dbReference type="EMBL" id="UYWX01000875">
    <property type="protein sequence ID" value="VDM19321.1"/>
    <property type="molecule type" value="Genomic_DNA"/>
</dbReference>
<accession>A0A0R3WNB0</accession>
<evidence type="ECO:0000313" key="3">
    <source>
        <dbReference type="WBParaSite" id="TTAC_0000224801-mRNA-1"/>
    </source>
</evidence>
<evidence type="ECO:0000313" key="2">
    <source>
        <dbReference type="Proteomes" id="UP000274429"/>
    </source>
</evidence>
<name>A0A0R3WNB0_HYDTA</name>
<gene>
    <name evidence="1" type="ORF">TTAC_LOCUS2235</name>
</gene>
<dbReference type="Proteomes" id="UP000274429">
    <property type="component" value="Unassembled WGS sequence"/>
</dbReference>
<evidence type="ECO:0000313" key="1">
    <source>
        <dbReference type="EMBL" id="VDM19321.1"/>
    </source>
</evidence>
<dbReference type="AlphaFoldDB" id="A0A0R3WNB0"/>
<sequence>MEVDTVGWSGGGGGGCRELSVSCRKHGRLRWLRNVRDRGVGRSSVARRQPRVRRCPHNNRKDAYEHRQRVDGRCQFYKRSLFPSSSSSSSST</sequence>
<keyword evidence="2" id="KW-1185">Reference proteome</keyword>
<protein>
    <submittedName>
        <fullName evidence="1 3">Uncharacterized protein</fullName>
    </submittedName>
</protein>